<comment type="caution">
    <text evidence="5">The sequence shown here is derived from an EMBL/GenBank/DDBJ whole genome shotgun (WGS) entry which is preliminary data.</text>
</comment>
<organism evidence="5 8">
    <name type="scientific">Carex littledalei</name>
    <dbReference type="NCBI Taxonomy" id="544730"/>
    <lineage>
        <taxon>Eukaryota</taxon>
        <taxon>Viridiplantae</taxon>
        <taxon>Streptophyta</taxon>
        <taxon>Embryophyta</taxon>
        <taxon>Tracheophyta</taxon>
        <taxon>Spermatophyta</taxon>
        <taxon>Magnoliopsida</taxon>
        <taxon>Liliopsida</taxon>
        <taxon>Poales</taxon>
        <taxon>Cyperaceae</taxon>
        <taxon>Cyperoideae</taxon>
        <taxon>Cariceae</taxon>
        <taxon>Carex</taxon>
        <taxon>Carex subgen. Euthyceras</taxon>
    </lineage>
</organism>
<dbReference type="EMBL" id="SWLB01000071">
    <property type="protein sequence ID" value="KAF3320324.1"/>
    <property type="molecule type" value="Genomic_DNA"/>
</dbReference>
<proteinExistence type="predicted"/>
<evidence type="ECO:0000313" key="8">
    <source>
        <dbReference type="Proteomes" id="UP000623129"/>
    </source>
</evidence>
<sequence length="91" mass="9483">MRHACMGRDESVRRGAGSQWIVAARPLCHLQCPVAYLSRLQRILPAALVKLTFKAAARGSSAAGAWPMARARRGRSPYCGSGGTAGAGAGC</sequence>
<reference evidence="5" key="1">
    <citation type="submission" date="2020-01" db="EMBL/GenBank/DDBJ databases">
        <title>Genome sequence of Kobresia littledalei, the first chromosome-level genome in the family Cyperaceae.</title>
        <authorList>
            <person name="Qu G."/>
        </authorList>
    </citation>
    <scope>NUCLEOTIDE SEQUENCE</scope>
    <source>
        <strain evidence="5">C.B.Clarke</strain>
        <tissue evidence="5">Leaf</tissue>
    </source>
</reference>
<dbReference type="EMBL" id="SWLB01000001">
    <property type="protein sequence ID" value="KAF3342136.1"/>
    <property type="molecule type" value="Genomic_DNA"/>
</dbReference>
<evidence type="ECO:0000313" key="4">
    <source>
        <dbReference type="EMBL" id="KAF3320324.1"/>
    </source>
</evidence>
<gene>
    <name evidence="7" type="ORF">FCM35_KLT00774</name>
    <name evidence="3" type="ORF">FCM35_KLT22058</name>
    <name evidence="4" type="ORF">FCM35_KLT22064</name>
    <name evidence="5" type="ORF">FCM35_KLT22079</name>
    <name evidence="6" type="ORF">FCM35_KLT22086</name>
    <name evidence="1" type="ORF">FCM35_KLT22092</name>
    <name evidence="2" type="ORF">FCM35_KLT22099</name>
</gene>
<dbReference type="EMBL" id="SWLB01000072">
    <property type="protein sequence ID" value="KAF3320280.1"/>
    <property type="molecule type" value="Genomic_DNA"/>
</dbReference>
<dbReference type="EMBL" id="SWLB01000071">
    <property type="protein sequence ID" value="KAF3320339.1"/>
    <property type="molecule type" value="Genomic_DNA"/>
</dbReference>
<accession>A0A833VD35</accession>
<evidence type="ECO:0000313" key="2">
    <source>
        <dbReference type="EMBL" id="KAF3320287.1"/>
    </source>
</evidence>
<dbReference type="EMBL" id="SWLB01000072">
    <property type="protein sequence ID" value="KAF3320287.1"/>
    <property type="molecule type" value="Genomic_DNA"/>
</dbReference>
<evidence type="ECO:0000313" key="6">
    <source>
        <dbReference type="EMBL" id="KAF3320346.1"/>
    </source>
</evidence>
<dbReference type="OrthoDB" id="677899at2759"/>
<keyword evidence="8" id="KW-1185">Reference proteome</keyword>
<evidence type="ECO:0000313" key="1">
    <source>
        <dbReference type="EMBL" id="KAF3320280.1"/>
    </source>
</evidence>
<dbReference type="EMBL" id="SWLB01000071">
    <property type="protein sequence ID" value="KAF3320318.1"/>
    <property type="molecule type" value="Genomic_DNA"/>
</dbReference>
<dbReference type="AlphaFoldDB" id="A0A833VD35"/>
<evidence type="ECO:0000313" key="3">
    <source>
        <dbReference type="EMBL" id="KAF3320318.1"/>
    </source>
</evidence>
<dbReference type="EMBL" id="SWLB01000071">
    <property type="protein sequence ID" value="KAF3320346.1"/>
    <property type="molecule type" value="Genomic_DNA"/>
</dbReference>
<evidence type="ECO:0000313" key="7">
    <source>
        <dbReference type="EMBL" id="KAF3342136.1"/>
    </source>
</evidence>
<name>A0A833VD35_9POAL</name>
<evidence type="ECO:0000313" key="5">
    <source>
        <dbReference type="EMBL" id="KAF3320339.1"/>
    </source>
</evidence>
<dbReference type="Proteomes" id="UP000623129">
    <property type="component" value="Unassembled WGS sequence"/>
</dbReference>
<protein>
    <submittedName>
        <fullName evidence="5">Uncharacterized protein</fullName>
    </submittedName>
</protein>